<accession>A0A3N6SNB1</accession>
<dbReference type="AlphaFoldDB" id="A0A3N6SNB1"/>
<organism evidence="1 2">
    <name type="scientific">Erwinia psidii</name>
    <dbReference type="NCBI Taxonomy" id="69224"/>
    <lineage>
        <taxon>Bacteria</taxon>
        <taxon>Pseudomonadati</taxon>
        <taxon>Pseudomonadota</taxon>
        <taxon>Gammaproteobacteria</taxon>
        <taxon>Enterobacterales</taxon>
        <taxon>Erwiniaceae</taxon>
        <taxon>Erwinia</taxon>
    </lineage>
</organism>
<gene>
    <name evidence="1" type="ORF">EB241_05640</name>
</gene>
<dbReference type="EMBL" id="RHHM01000003">
    <property type="protein sequence ID" value="RQM39236.1"/>
    <property type="molecule type" value="Genomic_DNA"/>
</dbReference>
<reference evidence="1 2" key="1">
    <citation type="submission" date="2018-10" db="EMBL/GenBank/DDBJ databases">
        <title>Draft genome sequence for the type isolate of Erwinia psidii, agent causal of bacterial blight in guava (Psidium guajava) and wilt and die-back of Eucalyptus spp.</title>
        <authorList>
            <person name="Hermenegildo P.S."/>
            <person name="Santos S.A."/>
            <person name="Guimaraes L.M.S."/>
            <person name="Vidigal P.M.P."/>
            <person name="Pereira I.C."/>
            <person name="Badel J.L."/>
            <person name="Alfenas-Zerbini P."/>
            <person name="Ferreira M.A.S.V."/>
            <person name="Alfenas A.C."/>
        </authorList>
    </citation>
    <scope>NUCLEOTIDE SEQUENCE [LARGE SCALE GENOMIC DNA]</scope>
    <source>
        <strain evidence="1 2">IBSBF 435</strain>
    </source>
</reference>
<protein>
    <submittedName>
        <fullName evidence="1">Uncharacterized protein</fullName>
    </submittedName>
</protein>
<comment type="caution">
    <text evidence="1">The sequence shown here is derived from an EMBL/GenBank/DDBJ whole genome shotgun (WGS) entry which is preliminary data.</text>
</comment>
<evidence type="ECO:0000313" key="2">
    <source>
        <dbReference type="Proteomes" id="UP000279457"/>
    </source>
</evidence>
<proteinExistence type="predicted"/>
<dbReference type="Proteomes" id="UP000279457">
    <property type="component" value="Unassembled WGS sequence"/>
</dbReference>
<name>A0A3N6SNB1_9GAMM</name>
<evidence type="ECO:0000313" key="1">
    <source>
        <dbReference type="EMBL" id="RQM39236.1"/>
    </source>
</evidence>
<sequence>MTASLFPHPVLRTDTGIHHHLYERQLAGFREGISFAPGTGDGITISVLDVPAEPVFKAFFFRRGSALLHCSSLMNARRQFWR</sequence>
<keyword evidence="2" id="KW-1185">Reference proteome</keyword>